<reference evidence="2 3" key="1">
    <citation type="submission" date="2023-02" db="EMBL/GenBank/DDBJ databases">
        <title>LHISI_Scaffold_Assembly.</title>
        <authorList>
            <person name="Stuart O.P."/>
            <person name="Cleave R."/>
            <person name="Magrath M.J.L."/>
            <person name="Mikheyev A.S."/>
        </authorList>
    </citation>
    <scope>NUCLEOTIDE SEQUENCE [LARGE SCALE GENOMIC DNA]</scope>
    <source>
        <strain evidence="2">Daus_M_001</strain>
        <tissue evidence="2">Leg muscle</tissue>
    </source>
</reference>
<evidence type="ECO:0000259" key="1">
    <source>
        <dbReference type="Pfam" id="PF13976"/>
    </source>
</evidence>
<comment type="caution">
    <text evidence="2">The sequence shown here is derived from an EMBL/GenBank/DDBJ whole genome shotgun (WGS) entry which is preliminary data.</text>
</comment>
<evidence type="ECO:0000313" key="3">
    <source>
        <dbReference type="Proteomes" id="UP001159363"/>
    </source>
</evidence>
<dbReference type="EMBL" id="JARBHB010000002">
    <property type="protein sequence ID" value="KAJ8893777.1"/>
    <property type="molecule type" value="Genomic_DNA"/>
</dbReference>
<dbReference type="Proteomes" id="UP001159363">
    <property type="component" value="Chromosome 2"/>
</dbReference>
<feature type="non-terminal residue" evidence="2">
    <location>
        <position position="208"/>
    </location>
</feature>
<gene>
    <name evidence="2" type="ORF">PR048_006377</name>
</gene>
<proteinExistence type="predicted"/>
<accession>A0ABQ9IAT9</accession>
<protein>
    <recommendedName>
        <fullName evidence="1">GAG-pre-integrase domain-containing protein</fullName>
    </recommendedName>
</protein>
<feature type="domain" description="GAG-pre-integrase" evidence="1">
    <location>
        <begin position="124"/>
        <end position="169"/>
    </location>
</feature>
<name>A0ABQ9IAT9_9NEOP</name>
<evidence type="ECO:0000313" key="2">
    <source>
        <dbReference type="EMBL" id="KAJ8893777.1"/>
    </source>
</evidence>
<dbReference type="Pfam" id="PF13976">
    <property type="entry name" value="gag_pre-integrs"/>
    <property type="match status" value="1"/>
</dbReference>
<sequence length="208" mass="23715">MKIIRNNMLWIQYFHCGFGATNLLAVGSLEEYMSEIRMLPHSVVIKTANGGEIIATRAGKFMGDYGIETISFETLIVPGLKNNLLSVSKLIQKNLTVVFSKEKVTIKGKNVYVECEKGHFNLVLLQLNPVTENTKHTIACQEFGEIITTSETSLWHRRLGHLNRRGLQVPIYRSVRKNVHAALKIKPRDYLSRKMKNPLSPLENFYIQ</sequence>
<organism evidence="2 3">
    <name type="scientific">Dryococelus australis</name>
    <dbReference type="NCBI Taxonomy" id="614101"/>
    <lineage>
        <taxon>Eukaryota</taxon>
        <taxon>Metazoa</taxon>
        <taxon>Ecdysozoa</taxon>
        <taxon>Arthropoda</taxon>
        <taxon>Hexapoda</taxon>
        <taxon>Insecta</taxon>
        <taxon>Pterygota</taxon>
        <taxon>Neoptera</taxon>
        <taxon>Polyneoptera</taxon>
        <taxon>Phasmatodea</taxon>
        <taxon>Verophasmatodea</taxon>
        <taxon>Anareolatae</taxon>
        <taxon>Phasmatidae</taxon>
        <taxon>Eurycanthinae</taxon>
        <taxon>Dryococelus</taxon>
    </lineage>
</organism>
<keyword evidence="3" id="KW-1185">Reference proteome</keyword>
<dbReference type="InterPro" id="IPR025724">
    <property type="entry name" value="GAG-pre-integrase_dom"/>
</dbReference>